<dbReference type="PANTHER" id="PTHR11596:SF5">
    <property type="entry name" value="ALKALINE PHOSPHATASE"/>
    <property type="match status" value="1"/>
</dbReference>
<dbReference type="CDD" id="cd16012">
    <property type="entry name" value="ALP"/>
    <property type="match status" value="1"/>
</dbReference>
<keyword evidence="5 8" id="KW-0862">Zinc</keyword>
<evidence type="ECO:0000313" key="12">
    <source>
        <dbReference type="Proteomes" id="UP000182347"/>
    </source>
</evidence>
<gene>
    <name evidence="11" type="ORF">SAMN05216244_2144</name>
</gene>
<feature type="binding site" evidence="8">
    <location>
        <position position="430"/>
    </location>
    <ligand>
        <name>Zn(2+)</name>
        <dbReference type="ChEBI" id="CHEBI:29105"/>
        <label>2</label>
    </ligand>
</feature>
<dbReference type="Proteomes" id="UP000182347">
    <property type="component" value="Unassembled WGS sequence"/>
</dbReference>
<dbReference type="OrthoDB" id="9794455at2"/>
<feature type="signal peptide" evidence="10">
    <location>
        <begin position="1"/>
        <end position="26"/>
    </location>
</feature>
<feature type="binding site" evidence="8">
    <location>
        <position position="329"/>
    </location>
    <ligand>
        <name>Zn(2+)</name>
        <dbReference type="ChEBI" id="CHEBI:29105"/>
        <label>2</label>
    </ligand>
</feature>
<feature type="binding site" evidence="8">
    <location>
        <position position="161"/>
    </location>
    <ligand>
        <name>Mg(2+)</name>
        <dbReference type="ChEBI" id="CHEBI:18420"/>
    </ligand>
</feature>
<evidence type="ECO:0000256" key="4">
    <source>
        <dbReference type="ARBA" id="ARBA00022801"/>
    </source>
</evidence>
<name>A0A1G9RUE9_9BACI</name>
<evidence type="ECO:0000256" key="9">
    <source>
        <dbReference type="RuleBase" id="RU003946"/>
    </source>
</evidence>
<organism evidence="11 12">
    <name type="scientific">Sediminibacillus halophilus</name>
    <dbReference type="NCBI Taxonomy" id="482461"/>
    <lineage>
        <taxon>Bacteria</taxon>
        <taxon>Bacillati</taxon>
        <taxon>Bacillota</taxon>
        <taxon>Bacilli</taxon>
        <taxon>Bacillales</taxon>
        <taxon>Bacillaceae</taxon>
        <taxon>Sediminibacillus</taxon>
    </lineage>
</organism>
<dbReference type="STRING" id="482461.SAMN05216244_2144"/>
<feature type="binding site" evidence="8">
    <location>
        <position position="282"/>
    </location>
    <ligand>
        <name>Mg(2+)</name>
        <dbReference type="ChEBI" id="CHEBI:18420"/>
    </ligand>
</feature>
<evidence type="ECO:0000256" key="2">
    <source>
        <dbReference type="ARBA" id="ARBA00022553"/>
    </source>
</evidence>
<keyword evidence="6 8" id="KW-0460">Magnesium</keyword>
<dbReference type="Gene3D" id="1.10.60.40">
    <property type="match status" value="1"/>
</dbReference>
<dbReference type="SUPFAM" id="SSF53649">
    <property type="entry name" value="Alkaline phosphatase-like"/>
    <property type="match status" value="1"/>
</dbReference>
<feature type="active site" description="Phosphoserine intermediate" evidence="7">
    <location>
        <position position="108"/>
    </location>
</feature>
<accession>A0A1G9RUE9</accession>
<evidence type="ECO:0000256" key="8">
    <source>
        <dbReference type="PIRSR" id="PIRSR601952-2"/>
    </source>
</evidence>
<feature type="binding site" evidence="8">
    <location>
        <position position="50"/>
    </location>
    <ligand>
        <name>Mg(2+)</name>
        <dbReference type="ChEBI" id="CHEBI:18420"/>
    </ligand>
</feature>
<evidence type="ECO:0000313" key="11">
    <source>
        <dbReference type="EMBL" id="SDM26866.1"/>
    </source>
</evidence>
<evidence type="ECO:0000256" key="6">
    <source>
        <dbReference type="ARBA" id="ARBA00022842"/>
    </source>
</evidence>
<comment type="cofactor">
    <cofactor evidence="8">
        <name>Mg(2+)</name>
        <dbReference type="ChEBI" id="CHEBI:18420"/>
    </cofactor>
    <text evidence="8">Binds 1 Mg(2+) ion.</text>
</comment>
<keyword evidence="2" id="KW-0597">Phosphoprotein</keyword>
<dbReference type="GO" id="GO:0004035">
    <property type="term" value="F:alkaline phosphatase activity"/>
    <property type="evidence" value="ECO:0007669"/>
    <property type="project" value="TreeGrafter"/>
</dbReference>
<dbReference type="RefSeq" id="WP_074598785.1">
    <property type="nucleotide sequence ID" value="NZ_FNHF01000002.1"/>
</dbReference>
<dbReference type="InterPro" id="IPR001952">
    <property type="entry name" value="Alkaline_phosphatase"/>
</dbReference>
<comment type="similarity">
    <text evidence="1 9">Belongs to the alkaline phosphatase family.</text>
</comment>
<dbReference type="PANTHER" id="PTHR11596">
    <property type="entry name" value="ALKALINE PHOSPHATASE"/>
    <property type="match status" value="1"/>
</dbReference>
<protein>
    <submittedName>
        <fullName evidence="11">Alkaline phosphatase</fullName>
    </submittedName>
</protein>
<keyword evidence="3 8" id="KW-0479">Metal-binding</keyword>
<dbReference type="EMBL" id="FNHF01000002">
    <property type="protein sequence ID" value="SDM26866.1"/>
    <property type="molecule type" value="Genomic_DNA"/>
</dbReference>
<feature type="binding site" evidence="8">
    <location>
        <position position="50"/>
    </location>
    <ligand>
        <name>Zn(2+)</name>
        <dbReference type="ChEBI" id="CHEBI:29105"/>
        <label>2</label>
    </ligand>
</feature>
<dbReference type="SMART" id="SM00098">
    <property type="entry name" value="alkPPc"/>
    <property type="match status" value="1"/>
</dbReference>
<reference evidence="12" key="1">
    <citation type="submission" date="2016-10" db="EMBL/GenBank/DDBJ databases">
        <authorList>
            <person name="Varghese N."/>
            <person name="Submissions S."/>
        </authorList>
    </citation>
    <scope>NUCLEOTIDE SEQUENCE [LARGE SCALE GENOMIC DNA]</scope>
    <source>
        <strain evidence="12">CGMCC 1.6199</strain>
    </source>
</reference>
<feature type="binding site" evidence="8">
    <location>
        <position position="287"/>
    </location>
    <ligand>
        <name>Zn(2+)</name>
        <dbReference type="ChEBI" id="CHEBI:29105"/>
        <label>2</label>
    </ligand>
</feature>
<dbReference type="GO" id="GO:0046872">
    <property type="term" value="F:metal ion binding"/>
    <property type="evidence" value="ECO:0007669"/>
    <property type="project" value="UniProtKB-KW"/>
</dbReference>
<evidence type="ECO:0000256" key="5">
    <source>
        <dbReference type="ARBA" id="ARBA00022833"/>
    </source>
</evidence>
<dbReference type="AlphaFoldDB" id="A0A1G9RUE9"/>
<keyword evidence="10" id="KW-0732">Signal</keyword>
<evidence type="ECO:0000256" key="10">
    <source>
        <dbReference type="SAM" id="SignalP"/>
    </source>
</evidence>
<comment type="cofactor">
    <cofactor evidence="8">
        <name>Zn(2+)</name>
        <dbReference type="ChEBI" id="CHEBI:29105"/>
    </cofactor>
    <text evidence="8">Binds 2 Zn(2+) ions.</text>
</comment>
<dbReference type="Gene3D" id="3.40.720.10">
    <property type="entry name" value="Alkaline Phosphatase, subunit A"/>
    <property type="match status" value="1"/>
</dbReference>
<feature type="binding site" evidence="8">
    <location>
        <position position="291"/>
    </location>
    <ligand>
        <name>Zn(2+)</name>
        <dbReference type="ChEBI" id="CHEBI:29105"/>
        <label>2</label>
    </ligand>
</feature>
<feature type="binding site" evidence="8">
    <location>
        <position position="159"/>
    </location>
    <ligand>
        <name>Mg(2+)</name>
        <dbReference type="ChEBI" id="CHEBI:18420"/>
    </ligand>
</feature>
<dbReference type="InterPro" id="IPR017850">
    <property type="entry name" value="Alkaline_phosphatase_core_sf"/>
</dbReference>
<keyword evidence="4" id="KW-0378">Hydrolase</keyword>
<feature type="chain" id="PRO_5038419995" evidence="10">
    <location>
        <begin position="27"/>
        <end position="511"/>
    </location>
</feature>
<feature type="binding site" evidence="8">
    <location>
        <position position="330"/>
    </location>
    <ligand>
        <name>Zn(2+)</name>
        <dbReference type="ChEBI" id="CHEBI:29105"/>
        <label>2</label>
    </ligand>
</feature>
<evidence type="ECO:0000256" key="1">
    <source>
        <dbReference type="ARBA" id="ARBA00005984"/>
    </source>
</evidence>
<dbReference type="PRINTS" id="PR00113">
    <property type="entry name" value="ALKPHPHTASE"/>
</dbReference>
<evidence type="ECO:0000256" key="7">
    <source>
        <dbReference type="PIRSR" id="PIRSR601952-1"/>
    </source>
</evidence>
<sequence length="511" mass="56059">MKKQNRTKKWVIASALAALAYGTSMTPTYNVSAEANKEPEVKNVIFMIGDGMGPAYQTAYRYFKDDPDTQQMEDTFFDPYLTGMQTTYSADAYFDGGEEDEKENIPDSAATATAMSSGVKTYNGAIAVDLEKHDTKTVLEAAKQHGKATGLVATSQINHATPAAFGTHDESRNNYDQIADDYFDNFVNGEHAVDVLLGGGTDFFIRDDRDLTKEFKKDGYSYIDTRKKLLQNNDEQVLGLFAPVGLDKAIDRTEDQPSLAEMTMSALNRLKNDEDGFFLMVEGSQIDWAGHDNDIVAAMSEMEDFEQAFAKAIDFAEQDGETLVVATADHSTGGLSVGRDGKYQWHPEVLQAAEKTPDYMAEQIAGGAEIETTLAENIQFDLTDDEVEAVRAAYEEAKGQEEEDLILAVDAAIENIFDMRSGTGWTTEGHTGVDVPVYAFGPGAEYFSGHIDNTDNADNIFRLMGIEDKETGDQLADTASNHPTGILIGSMLSILGAMLFIRKKTPEERNS</sequence>
<proteinExistence type="inferred from homology"/>
<dbReference type="PROSITE" id="PS00123">
    <property type="entry name" value="ALKALINE_PHOSPHATASE"/>
    <property type="match status" value="1"/>
</dbReference>
<keyword evidence="12" id="KW-1185">Reference proteome</keyword>
<dbReference type="Pfam" id="PF00245">
    <property type="entry name" value="Alk_phosphatase"/>
    <property type="match status" value="1"/>
</dbReference>
<evidence type="ECO:0000256" key="3">
    <source>
        <dbReference type="ARBA" id="ARBA00022723"/>
    </source>
</evidence>
<dbReference type="InterPro" id="IPR018299">
    <property type="entry name" value="Alkaline_phosphatase_AS"/>
</dbReference>